<dbReference type="InterPro" id="IPR005170">
    <property type="entry name" value="Transptr-assoc_dom"/>
</dbReference>
<dbReference type="EMBL" id="MN577574">
    <property type="protein sequence ID" value="QGT51528.1"/>
    <property type="molecule type" value="Genomic_DNA"/>
</dbReference>
<evidence type="ECO:0000256" key="5">
    <source>
        <dbReference type="ARBA" id="ARBA00022737"/>
    </source>
</evidence>
<name>A0A650EQE9_9SPIO</name>
<evidence type="ECO:0000256" key="8">
    <source>
        <dbReference type="ARBA" id="ARBA00023136"/>
    </source>
</evidence>
<evidence type="ECO:0000256" key="2">
    <source>
        <dbReference type="ARBA" id="ARBA00006337"/>
    </source>
</evidence>
<evidence type="ECO:0000256" key="7">
    <source>
        <dbReference type="ARBA" id="ARBA00023122"/>
    </source>
</evidence>
<feature type="domain" description="CBS" evidence="12">
    <location>
        <begin position="279"/>
        <end position="336"/>
    </location>
</feature>
<keyword evidence="4 10" id="KW-0812">Transmembrane</keyword>
<dbReference type="AlphaFoldDB" id="A0A650EQE9"/>
<sequence length="434" mass="49006">MNDVPTADSISIPVLVISAIILITLSMLFSISEGAFLSVNKLRLRLRCKAGDKRALRVARLLKNKERMINTMLVSNDLVNIMLSAILTSFAMKVFGSKAVAIATFVATILLLLFGEITPKSICTRNPDPIAYALSGFVQVVVIVMRPIVIVFTAISRVVLLLRGIKVKKEENKFSVEDMKTFFDVGAESGIIEHGEKNLMNRVFKFSDLEAKDIMIPRNQIVFVHIDDSFEKVLELSQRTRFSRFPVFRKDIDDIVGTVYLKDLLFYSGDKKNFSLRSVMRPPLFILETKNMSSIQQTLRENRQAMAIVVDEYSGTEGILTKEDIVSEMIGASISEFSKNANIPQTIPQDKNEFTIDGATRIADLNEALHISLESKINETVAGWFMEKLGSIAQVGDKINFSTWEFFVEEIDGLRIKKIRLKQIENFESEERQK</sequence>
<dbReference type="GO" id="GO:0050660">
    <property type="term" value="F:flavin adenine dinucleotide binding"/>
    <property type="evidence" value="ECO:0007669"/>
    <property type="project" value="InterPro"/>
</dbReference>
<dbReference type="SUPFAM" id="SSF56176">
    <property type="entry name" value="FAD-binding/transporter-associated domain-like"/>
    <property type="match status" value="1"/>
</dbReference>
<organism evidence="14">
    <name type="scientific">uncultured Spirochaetaceae bacterium</name>
    <dbReference type="NCBI Taxonomy" id="201186"/>
    <lineage>
        <taxon>Bacteria</taxon>
        <taxon>Pseudomonadati</taxon>
        <taxon>Spirochaetota</taxon>
        <taxon>Spirochaetia</taxon>
        <taxon>Spirochaetales</taxon>
        <taxon>Spirochaetaceae</taxon>
        <taxon>environmental samples</taxon>
    </lineage>
</organism>
<keyword evidence="6 10" id="KW-1133">Transmembrane helix</keyword>
<feature type="transmembrane region" description="Helical" evidence="11">
    <location>
        <begin position="98"/>
        <end position="118"/>
    </location>
</feature>
<feature type="transmembrane region" description="Helical" evidence="11">
    <location>
        <begin position="130"/>
        <end position="155"/>
    </location>
</feature>
<keyword evidence="5" id="KW-0677">Repeat</keyword>
<dbReference type="InterPro" id="IPR044751">
    <property type="entry name" value="Ion_transp-like_CBS"/>
</dbReference>
<keyword evidence="7 9" id="KW-0129">CBS domain</keyword>
<dbReference type="Pfam" id="PF01595">
    <property type="entry name" value="CNNM"/>
    <property type="match status" value="1"/>
</dbReference>
<feature type="transmembrane region" description="Helical" evidence="11">
    <location>
        <begin position="73"/>
        <end position="92"/>
    </location>
</feature>
<dbReference type="GO" id="GO:0005886">
    <property type="term" value="C:plasma membrane"/>
    <property type="evidence" value="ECO:0007669"/>
    <property type="project" value="UniProtKB-SubCell"/>
</dbReference>
<feature type="transmembrane region" description="Helical" evidence="11">
    <location>
        <begin position="12"/>
        <end position="37"/>
    </location>
</feature>
<protein>
    <submittedName>
        <fullName evidence="14">Uncharacterized protein</fullName>
    </submittedName>
</protein>
<feature type="domain" description="CNNM transmembrane" evidence="13">
    <location>
        <begin position="8"/>
        <end position="196"/>
    </location>
</feature>
<evidence type="ECO:0000256" key="4">
    <source>
        <dbReference type="ARBA" id="ARBA00022692"/>
    </source>
</evidence>
<reference evidence="14" key="1">
    <citation type="journal article" date="2020" name="J. ISSAAS">
        <title>Lactobacilli and other gastrointestinal microbiota of Peromyscus leucopus, reservoir host for agents of Lyme disease and other zoonoses in North America.</title>
        <authorList>
            <person name="Milovic A."/>
            <person name="Bassam K."/>
            <person name="Shao H."/>
            <person name="Chatzistamou I."/>
            <person name="Tufts D.M."/>
            <person name="Diuk-Wasser M."/>
            <person name="Barbour A.G."/>
        </authorList>
    </citation>
    <scope>NUCLEOTIDE SEQUENCE</scope>
    <source>
        <strain evidence="14">LL50</strain>
    </source>
</reference>
<evidence type="ECO:0000256" key="6">
    <source>
        <dbReference type="ARBA" id="ARBA00022989"/>
    </source>
</evidence>
<comment type="subcellular location">
    <subcellularLocation>
        <location evidence="1">Cell membrane</location>
        <topology evidence="1">Multi-pass membrane protein</topology>
    </subcellularLocation>
</comment>
<dbReference type="SUPFAM" id="SSF54631">
    <property type="entry name" value="CBS-domain pair"/>
    <property type="match status" value="1"/>
</dbReference>
<evidence type="ECO:0000259" key="12">
    <source>
        <dbReference type="PROSITE" id="PS51371"/>
    </source>
</evidence>
<dbReference type="PANTHER" id="PTHR22777:SF32">
    <property type="entry name" value="UPF0053 INNER MEMBRANE PROTEIN YFJD"/>
    <property type="match status" value="1"/>
</dbReference>
<dbReference type="PROSITE" id="PS51846">
    <property type="entry name" value="CNNM"/>
    <property type="match status" value="1"/>
</dbReference>
<comment type="similarity">
    <text evidence="2">Belongs to the UPF0053 family.</text>
</comment>
<evidence type="ECO:0000256" key="9">
    <source>
        <dbReference type="PROSITE-ProRule" id="PRU00703"/>
    </source>
</evidence>
<evidence type="ECO:0000256" key="1">
    <source>
        <dbReference type="ARBA" id="ARBA00004651"/>
    </source>
</evidence>
<dbReference type="SMART" id="SM01091">
    <property type="entry name" value="CorC_HlyC"/>
    <property type="match status" value="1"/>
</dbReference>
<dbReference type="PANTHER" id="PTHR22777">
    <property type="entry name" value="HEMOLYSIN-RELATED"/>
    <property type="match status" value="1"/>
</dbReference>
<evidence type="ECO:0000256" key="10">
    <source>
        <dbReference type="PROSITE-ProRule" id="PRU01193"/>
    </source>
</evidence>
<gene>
    <name evidence="14" type="ORF">Unknown280_2200</name>
</gene>
<dbReference type="InterPro" id="IPR046342">
    <property type="entry name" value="CBS_dom_sf"/>
</dbReference>
<evidence type="ECO:0000256" key="11">
    <source>
        <dbReference type="SAM" id="Phobius"/>
    </source>
</evidence>
<evidence type="ECO:0000256" key="3">
    <source>
        <dbReference type="ARBA" id="ARBA00022475"/>
    </source>
</evidence>
<keyword evidence="3" id="KW-1003">Cell membrane</keyword>
<dbReference type="Pfam" id="PF00571">
    <property type="entry name" value="CBS"/>
    <property type="match status" value="2"/>
</dbReference>
<dbReference type="InterPro" id="IPR036318">
    <property type="entry name" value="FAD-bd_PCMH-like_sf"/>
</dbReference>
<dbReference type="CDD" id="cd04590">
    <property type="entry name" value="CBS_pair_CorC_HlyC_assoc"/>
    <property type="match status" value="1"/>
</dbReference>
<dbReference type="InterPro" id="IPR016169">
    <property type="entry name" value="FAD-bd_PCMH_sub2"/>
</dbReference>
<evidence type="ECO:0000313" key="14">
    <source>
        <dbReference type="EMBL" id="QGT51528.1"/>
    </source>
</evidence>
<dbReference type="Gene3D" id="3.30.465.10">
    <property type="match status" value="1"/>
</dbReference>
<dbReference type="Pfam" id="PF03471">
    <property type="entry name" value="CorC_HlyC"/>
    <property type="match status" value="1"/>
</dbReference>
<dbReference type="Gene3D" id="3.10.580.10">
    <property type="entry name" value="CBS-domain"/>
    <property type="match status" value="1"/>
</dbReference>
<dbReference type="InterPro" id="IPR000644">
    <property type="entry name" value="CBS_dom"/>
</dbReference>
<dbReference type="PROSITE" id="PS51371">
    <property type="entry name" value="CBS"/>
    <property type="match status" value="2"/>
</dbReference>
<dbReference type="InterPro" id="IPR002550">
    <property type="entry name" value="CNNM"/>
</dbReference>
<accession>A0A650EQE9</accession>
<keyword evidence="8 10" id="KW-0472">Membrane</keyword>
<proteinExistence type="inferred from homology"/>
<feature type="domain" description="CBS" evidence="12">
    <location>
        <begin position="215"/>
        <end position="276"/>
    </location>
</feature>
<evidence type="ECO:0000259" key="13">
    <source>
        <dbReference type="PROSITE" id="PS51846"/>
    </source>
</evidence>